<sequence>MSDANIALNRFGLGARAGDTPPDKPKRWLVDQFESYDARPAAIAALPSTRDIASNILAYQVELRAIRQAGKPQDAAPPPVPAISSRPAGYSPPRGDMAMVDMARDLEKEVASVTEDPAREARRRAQRQARDMLAGAITARCAVALETPAPFVERMVHFWANHFAVSADQLSDIYLSGQLEFDAIRPNVLGTFRDMLFAVERHPTMLLYLDQAQSIGPNSPAAQRAAGRGNGRRAGLNENLAREILELHTLGVRSVYTQGDVTEFARAMTGWTVVGLGRARDADGTGSPGDFRFMARYHEPGPRTLLRVQWPQTGEDQAAAILDFLASHPATARHVATKIARHFAGDDPPASLVGKLERSFLASGGDLPHLYRTLIEAPEAWTPKPVKFRTPWEWTIAAWRALGVSDLQPGPTQSLLAQLGQPVWKPGSPAGWEDVAESWEAPDAIMRRVEAAERFALRTRDTLDARVRVAELFPGAVTPGTVQAIARAESPAQGVALMLVSPEFMRR</sequence>
<keyword evidence="3" id="KW-1185">Reference proteome</keyword>
<feature type="region of interest" description="Disordered" evidence="1">
    <location>
        <begin position="70"/>
        <end position="93"/>
    </location>
</feature>
<reference evidence="2 3" key="1">
    <citation type="submission" date="2024-05" db="EMBL/GenBank/DDBJ databases">
        <title>Sphingomonas sp. HF-S3 16S ribosomal RNA gene Genome sequencing and assembly.</title>
        <authorList>
            <person name="Lee H."/>
        </authorList>
    </citation>
    <scope>NUCLEOTIDE SEQUENCE [LARGE SCALE GENOMIC DNA]</scope>
    <source>
        <strain evidence="2 3">HF-S3</strain>
    </source>
</reference>
<dbReference type="RefSeq" id="WP_346245153.1">
    <property type="nucleotide sequence ID" value="NZ_JBDIZK010000002.1"/>
</dbReference>
<dbReference type="Proteomes" id="UP001427805">
    <property type="component" value="Unassembled WGS sequence"/>
</dbReference>
<evidence type="ECO:0000256" key="1">
    <source>
        <dbReference type="SAM" id="MobiDB-lite"/>
    </source>
</evidence>
<comment type="caution">
    <text evidence="2">The sequence shown here is derived from an EMBL/GenBank/DDBJ whole genome shotgun (WGS) entry which is preliminary data.</text>
</comment>
<organism evidence="2 3">
    <name type="scientific">Sphingomonas rustica</name>
    <dbReference type="NCBI Taxonomy" id="3103142"/>
    <lineage>
        <taxon>Bacteria</taxon>
        <taxon>Pseudomonadati</taxon>
        <taxon>Pseudomonadota</taxon>
        <taxon>Alphaproteobacteria</taxon>
        <taxon>Sphingomonadales</taxon>
        <taxon>Sphingomonadaceae</taxon>
        <taxon>Sphingomonas</taxon>
    </lineage>
</organism>
<evidence type="ECO:0000313" key="3">
    <source>
        <dbReference type="Proteomes" id="UP001427805"/>
    </source>
</evidence>
<accession>A0ABV0B6X2</accession>
<dbReference type="InterPro" id="IPR014917">
    <property type="entry name" value="DUF1800"/>
</dbReference>
<gene>
    <name evidence="2" type="ORF">TPR58_03100</name>
</gene>
<dbReference type="Pfam" id="PF08811">
    <property type="entry name" value="DUF1800"/>
    <property type="match status" value="1"/>
</dbReference>
<evidence type="ECO:0000313" key="2">
    <source>
        <dbReference type="EMBL" id="MEN3746142.1"/>
    </source>
</evidence>
<protein>
    <submittedName>
        <fullName evidence="2">DUF1800 domain-containing protein</fullName>
    </submittedName>
</protein>
<proteinExistence type="predicted"/>
<name>A0ABV0B6X2_9SPHN</name>
<dbReference type="EMBL" id="JBDIZK010000002">
    <property type="protein sequence ID" value="MEN3746142.1"/>
    <property type="molecule type" value="Genomic_DNA"/>
</dbReference>